<dbReference type="EMBL" id="JAGGKS010000002">
    <property type="protein sequence ID" value="MBP1925197.1"/>
    <property type="molecule type" value="Genomic_DNA"/>
</dbReference>
<evidence type="ECO:0000256" key="2">
    <source>
        <dbReference type="ARBA" id="ARBA00022448"/>
    </source>
</evidence>
<evidence type="ECO:0000313" key="9">
    <source>
        <dbReference type="Proteomes" id="UP001519342"/>
    </source>
</evidence>
<feature type="transmembrane region" description="Helical" evidence="6">
    <location>
        <begin position="361"/>
        <end position="378"/>
    </location>
</feature>
<keyword evidence="5 6" id="KW-0472">Membrane</keyword>
<dbReference type="Proteomes" id="UP001519342">
    <property type="component" value="Unassembled WGS sequence"/>
</dbReference>
<keyword evidence="2" id="KW-0813">Transport</keyword>
<comment type="subcellular location">
    <subcellularLocation>
        <location evidence="1">Cell membrane</location>
        <topology evidence="1">Multi-pass membrane protein</topology>
    </subcellularLocation>
</comment>
<dbReference type="InterPro" id="IPR005829">
    <property type="entry name" value="Sugar_transporter_CS"/>
</dbReference>
<keyword evidence="4 6" id="KW-1133">Transmembrane helix</keyword>
<dbReference type="PANTHER" id="PTHR23506">
    <property type="entry name" value="GH10249P"/>
    <property type="match status" value="1"/>
</dbReference>
<feature type="transmembrane region" description="Helical" evidence="6">
    <location>
        <begin position="210"/>
        <end position="234"/>
    </location>
</feature>
<feature type="transmembrane region" description="Helical" evidence="6">
    <location>
        <begin position="294"/>
        <end position="320"/>
    </location>
</feature>
<comment type="caution">
    <text evidence="8">The sequence shown here is derived from an EMBL/GenBank/DDBJ whole genome shotgun (WGS) entry which is preliminary data.</text>
</comment>
<dbReference type="InterPro" id="IPR036259">
    <property type="entry name" value="MFS_trans_sf"/>
</dbReference>
<reference evidence="8 9" key="1">
    <citation type="submission" date="2021-03" db="EMBL/GenBank/DDBJ databases">
        <title>Genomic Encyclopedia of Type Strains, Phase IV (KMG-IV): sequencing the most valuable type-strain genomes for metagenomic binning, comparative biology and taxonomic classification.</title>
        <authorList>
            <person name="Goeker M."/>
        </authorList>
    </citation>
    <scope>NUCLEOTIDE SEQUENCE [LARGE SCALE GENOMIC DNA]</scope>
    <source>
        <strain evidence="8 9">DSM 24004</strain>
    </source>
</reference>
<evidence type="ECO:0000256" key="1">
    <source>
        <dbReference type="ARBA" id="ARBA00004651"/>
    </source>
</evidence>
<evidence type="ECO:0000256" key="4">
    <source>
        <dbReference type="ARBA" id="ARBA00022989"/>
    </source>
</evidence>
<evidence type="ECO:0000256" key="3">
    <source>
        <dbReference type="ARBA" id="ARBA00022692"/>
    </source>
</evidence>
<dbReference type="InterPro" id="IPR020846">
    <property type="entry name" value="MFS_dom"/>
</dbReference>
<evidence type="ECO:0000256" key="6">
    <source>
        <dbReference type="SAM" id="Phobius"/>
    </source>
</evidence>
<organism evidence="8 9">
    <name type="scientific">Sedimentibacter acidaminivorans</name>
    <dbReference type="NCBI Taxonomy" id="913099"/>
    <lineage>
        <taxon>Bacteria</taxon>
        <taxon>Bacillati</taxon>
        <taxon>Bacillota</taxon>
        <taxon>Tissierellia</taxon>
        <taxon>Sedimentibacter</taxon>
    </lineage>
</organism>
<proteinExistence type="predicted"/>
<feature type="transmembrane region" description="Helical" evidence="6">
    <location>
        <begin position="269"/>
        <end position="288"/>
    </location>
</feature>
<feature type="transmembrane region" description="Helical" evidence="6">
    <location>
        <begin position="97"/>
        <end position="116"/>
    </location>
</feature>
<evidence type="ECO:0000259" key="7">
    <source>
        <dbReference type="PROSITE" id="PS50850"/>
    </source>
</evidence>
<dbReference type="PANTHER" id="PTHR23506:SF23">
    <property type="entry name" value="GH10249P"/>
    <property type="match status" value="1"/>
</dbReference>
<feature type="transmembrane region" description="Helical" evidence="6">
    <location>
        <begin position="41"/>
        <end position="61"/>
    </location>
</feature>
<dbReference type="Gene3D" id="1.20.1250.20">
    <property type="entry name" value="MFS general substrate transporter like domains"/>
    <property type="match status" value="2"/>
</dbReference>
<name>A0ABS4GCE9_9FIRM</name>
<dbReference type="RefSeq" id="WP_209510934.1">
    <property type="nucleotide sequence ID" value="NZ_JAGGKS010000002.1"/>
</dbReference>
<protein>
    <submittedName>
        <fullName evidence="8">MFS family permease</fullName>
    </submittedName>
</protein>
<dbReference type="SUPFAM" id="SSF103473">
    <property type="entry name" value="MFS general substrate transporter"/>
    <property type="match status" value="1"/>
</dbReference>
<feature type="domain" description="Major facilitator superfamily (MFS) profile" evidence="7">
    <location>
        <begin position="7"/>
        <end position="385"/>
    </location>
</feature>
<feature type="transmembrane region" description="Helical" evidence="6">
    <location>
        <begin position="240"/>
        <end position="257"/>
    </location>
</feature>
<gene>
    <name evidence="8" type="ORF">J2Z76_001054</name>
</gene>
<evidence type="ECO:0000256" key="5">
    <source>
        <dbReference type="ARBA" id="ARBA00023136"/>
    </source>
</evidence>
<keyword evidence="3 6" id="KW-0812">Transmembrane</keyword>
<accession>A0ABS4GCE9</accession>
<feature type="transmembrane region" description="Helical" evidence="6">
    <location>
        <begin position="7"/>
        <end position="29"/>
    </location>
</feature>
<feature type="transmembrane region" description="Helical" evidence="6">
    <location>
        <begin position="73"/>
        <end position="91"/>
    </location>
</feature>
<dbReference type="InterPro" id="IPR050930">
    <property type="entry name" value="MFS_Vesicular_Transporter"/>
</dbReference>
<keyword evidence="9" id="KW-1185">Reference proteome</keyword>
<evidence type="ECO:0000313" key="8">
    <source>
        <dbReference type="EMBL" id="MBP1925197.1"/>
    </source>
</evidence>
<dbReference type="CDD" id="cd17325">
    <property type="entry name" value="MFS_MdtG_SLC18_like"/>
    <property type="match status" value="1"/>
</dbReference>
<dbReference type="InterPro" id="IPR011701">
    <property type="entry name" value="MFS"/>
</dbReference>
<sequence length="386" mass="42132">MTFEKNVLAKISLPILLISLPLTSMSVLLPVFTTRLGLTPIQVTGLFSVFSLGLLIFRLIVGYVSDKVGRKPIFILGILFYVVSYFVFYKATTLPLIYLARGLQSIAAVFISISTFSMISDLNGKNNAYNFGKLGSYSEKGGLFGIALCFAFLYNNKLVVGWANLFFTCSVAAVIALVYSLFNIMETKSINNNNKDNIVKFLLPSNKMKIALFNLVASIFTSVVSSIFVLYLQARFDSDLLEIALAFILPTMIIAFSSPRIGTISDNIGAKNATTISLLLLFITLLVIPYLENIYLYGVIWTIYCIALTMLNVTISSIFVEGIVEETKGSAIGQLSTATNIGNTIGPIVGGLAFQNIGLKAPYLISSLGFVILFSLSLKNLKHPTP</sequence>
<dbReference type="PROSITE" id="PS00216">
    <property type="entry name" value="SUGAR_TRANSPORT_1"/>
    <property type="match status" value="1"/>
</dbReference>
<dbReference type="Pfam" id="PF07690">
    <property type="entry name" value="MFS_1"/>
    <property type="match status" value="1"/>
</dbReference>
<feature type="transmembrane region" description="Helical" evidence="6">
    <location>
        <begin position="160"/>
        <end position="182"/>
    </location>
</feature>
<dbReference type="PROSITE" id="PS50850">
    <property type="entry name" value="MFS"/>
    <property type="match status" value="1"/>
</dbReference>